<dbReference type="EMBL" id="QYYH01000282">
    <property type="protein sequence ID" value="RJY00773.1"/>
    <property type="molecule type" value="Genomic_DNA"/>
</dbReference>
<evidence type="ECO:0000313" key="3">
    <source>
        <dbReference type="Proteomes" id="UP000273022"/>
    </source>
</evidence>
<protein>
    <recommendedName>
        <fullName evidence="1">Transposase IS204/IS1001/IS1096/IS1165 DDE domain-containing protein</fullName>
    </recommendedName>
</protein>
<accession>A0A3A6THT4</accession>
<dbReference type="AlphaFoldDB" id="A0A3A6THT4"/>
<proteinExistence type="predicted"/>
<feature type="non-terminal residue" evidence="2">
    <location>
        <position position="468"/>
    </location>
</feature>
<dbReference type="Pfam" id="PF01610">
    <property type="entry name" value="DDE_Tnp_ISL3"/>
    <property type="match status" value="1"/>
</dbReference>
<feature type="domain" description="Transposase IS204/IS1001/IS1096/IS1165 DDE" evidence="1">
    <location>
        <begin position="150"/>
        <end position="326"/>
    </location>
</feature>
<evidence type="ECO:0000259" key="1">
    <source>
        <dbReference type="Pfam" id="PF01610"/>
    </source>
</evidence>
<keyword evidence="3" id="KW-1185">Reference proteome</keyword>
<dbReference type="RefSeq" id="WP_133372240.1">
    <property type="nucleotide sequence ID" value="NZ_ML064865.1"/>
</dbReference>
<gene>
    <name evidence="2" type="ORF">D5R81_20075</name>
</gene>
<dbReference type="Proteomes" id="UP000273022">
    <property type="component" value="Unassembled WGS sequence"/>
</dbReference>
<name>A0A3A6THT4_9GAMM</name>
<dbReference type="InterPro" id="IPR002560">
    <property type="entry name" value="Transposase_DDE"/>
</dbReference>
<reference evidence="2 3" key="1">
    <citation type="submission" date="2018-09" db="EMBL/GenBank/DDBJ databases">
        <title>Phylogeny of the Shewanellaceae, and recommendation for two new genera, Pseudoshewanella and Parashewanella.</title>
        <authorList>
            <person name="Wang G."/>
        </authorList>
    </citation>
    <scope>NUCLEOTIDE SEQUENCE [LARGE SCALE GENOMIC DNA]</scope>
    <source>
        <strain evidence="2 3">KCTC 22492</strain>
    </source>
</reference>
<sequence>TIACQVHGAVSSLSDEFNVSRKAVYSAKYAAQSALKCLVTTNDESDVITSVNVDVPHLRRSIVALSITAPNSIRAIEEQIPLIYPGCKVSYGYIQGVIVEAQEQAKLFNEKVSLSAIKSVAIDEMFSQGDPVLAGIDLESGYLFSLSHEQKRDGETWARVLGEAKSQGLSPQHVVKDGAKGIAKGVSMSFEHAEQRDDAFHALYIVGKALRKVERRAYYYIDKEASLEKRLHKDVFDTEKKQQAMVDLLGVQAKCEQAIEQYESGTKSRNHLHQALTSISMKTGSLMTKKQAEALLTKAVDGLKNTEHKDGITAARYIKNRLKGLTLATQALHEKLLKLGELYPQECVEVACRFSERKRQLRKAKPWKIARYQKELVGSYQWLRLRLGKSASELMLQVEALHQTRHRASSAIEGFNATLRSYLYVRKGVNQGFLELFKAWYNLRSRRWGKHKGTSSYQNITGKKVDDW</sequence>
<organism evidence="2 3">
    <name type="scientific">Parashewanella spongiae</name>
    <dbReference type="NCBI Taxonomy" id="342950"/>
    <lineage>
        <taxon>Bacteria</taxon>
        <taxon>Pseudomonadati</taxon>
        <taxon>Pseudomonadota</taxon>
        <taxon>Gammaproteobacteria</taxon>
        <taxon>Alteromonadales</taxon>
        <taxon>Shewanellaceae</taxon>
        <taxon>Parashewanella</taxon>
    </lineage>
</organism>
<comment type="caution">
    <text evidence="2">The sequence shown here is derived from an EMBL/GenBank/DDBJ whole genome shotgun (WGS) entry which is preliminary data.</text>
</comment>
<feature type="non-terminal residue" evidence="2">
    <location>
        <position position="1"/>
    </location>
</feature>
<evidence type="ECO:0000313" key="2">
    <source>
        <dbReference type="EMBL" id="RJY00773.1"/>
    </source>
</evidence>